<comment type="pathway">
    <text evidence="1 5">Carbohydrate metabolism; hexose metabolism.</text>
</comment>
<dbReference type="PANTHER" id="PTHR10091">
    <property type="entry name" value="ALDOSE-1-EPIMERASE"/>
    <property type="match status" value="1"/>
</dbReference>
<gene>
    <name evidence="9" type="ORF">H8709_09570</name>
</gene>
<dbReference type="Pfam" id="PF01263">
    <property type="entry name" value="Aldose_epim"/>
    <property type="match status" value="1"/>
</dbReference>
<evidence type="ECO:0000256" key="7">
    <source>
        <dbReference type="PIRSR" id="PIRSR005096-2"/>
    </source>
</evidence>
<evidence type="ECO:0000256" key="6">
    <source>
        <dbReference type="PIRSR" id="PIRSR005096-1"/>
    </source>
</evidence>
<protein>
    <recommendedName>
        <fullName evidence="5">Aldose 1-epimerase</fullName>
        <ecNumber evidence="5">5.1.3.3</ecNumber>
    </recommendedName>
</protein>
<organism evidence="9 10">
    <name type="scientific">Zongyangia hominis</name>
    <dbReference type="NCBI Taxonomy" id="2763677"/>
    <lineage>
        <taxon>Bacteria</taxon>
        <taxon>Bacillati</taxon>
        <taxon>Bacillota</taxon>
        <taxon>Clostridia</taxon>
        <taxon>Eubacteriales</taxon>
        <taxon>Oscillospiraceae</taxon>
        <taxon>Zongyangia</taxon>
    </lineage>
</organism>
<proteinExistence type="inferred from homology"/>
<evidence type="ECO:0000256" key="2">
    <source>
        <dbReference type="ARBA" id="ARBA00006206"/>
    </source>
</evidence>
<keyword evidence="4 5" id="KW-0119">Carbohydrate metabolism</keyword>
<feature type="active site" description="Proton donor" evidence="6">
    <location>
        <position position="175"/>
    </location>
</feature>
<evidence type="ECO:0000313" key="10">
    <source>
        <dbReference type="Proteomes" id="UP000660861"/>
    </source>
</evidence>
<evidence type="ECO:0000256" key="8">
    <source>
        <dbReference type="PIRSR" id="PIRSR005096-3"/>
    </source>
</evidence>
<comment type="catalytic activity">
    <reaction evidence="5">
        <text>alpha-D-glucose = beta-D-glucose</text>
        <dbReference type="Rhea" id="RHEA:10264"/>
        <dbReference type="ChEBI" id="CHEBI:15903"/>
        <dbReference type="ChEBI" id="CHEBI:17925"/>
        <dbReference type="EC" id="5.1.3.3"/>
    </reaction>
</comment>
<dbReference type="GO" id="GO:0004034">
    <property type="term" value="F:aldose 1-epimerase activity"/>
    <property type="evidence" value="ECO:0007669"/>
    <property type="project" value="UniProtKB-EC"/>
</dbReference>
<sequence length="346" mass="38132">MTKIMSREFGVTKDGQSVKAFTLANGQIQAEILEYGCTVQSLFVKDREGEEVNVVLSLPSVEAYEEQTAYLGCVVGRYGNRVRDGRFVLDGKSWQLTQNDGKNHLHGGKEGFHRKVWQGQIDGEVLRLRYTSPGGEEGYPGQLSAIVSYSLTGSGLRIEYEAMTDRPTIVNLTNHSFFHLAGGRGGDVTGHQVQVFADKFLQIDGTGMPDGYFAPVEGTPLDLREKKTVGEVLEQKDRLLDTVGGIDHCYAFEGASDAPKAALICPSSGIAMRVYSDCEGMQVYSGNFLDGSDIDRYGKALIKRSGICFEPQRFPDSINQPAFPDPILRPGEIYHQFTVYEFGLVE</sequence>
<dbReference type="GO" id="GO:0030246">
    <property type="term" value="F:carbohydrate binding"/>
    <property type="evidence" value="ECO:0007669"/>
    <property type="project" value="InterPro"/>
</dbReference>
<dbReference type="GO" id="GO:0033499">
    <property type="term" value="P:galactose catabolic process via UDP-galactose, Leloir pathway"/>
    <property type="evidence" value="ECO:0007669"/>
    <property type="project" value="TreeGrafter"/>
</dbReference>
<dbReference type="InterPro" id="IPR047215">
    <property type="entry name" value="Galactose_mutarotase-like"/>
</dbReference>
<feature type="binding site" evidence="7">
    <location>
        <position position="247"/>
    </location>
    <ligand>
        <name>beta-D-galactose</name>
        <dbReference type="ChEBI" id="CHEBI:27667"/>
    </ligand>
</feature>
<dbReference type="InterPro" id="IPR008183">
    <property type="entry name" value="Aldose_1/G6P_1-epimerase"/>
</dbReference>
<comment type="caution">
    <text evidence="9">The sequence shown here is derived from an EMBL/GenBank/DDBJ whole genome shotgun (WGS) entry which is preliminary data.</text>
</comment>
<dbReference type="InterPro" id="IPR015443">
    <property type="entry name" value="Aldose_1-epimerase"/>
</dbReference>
<dbReference type="SUPFAM" id="SSF74650">
    <property type="entry name" value="Galactose mutarotase-like"/>
    <property type="match status" value="1"/>
</dbReference>
<evidence type="ECO:0000256" key="1">
    <source>
        <dbReference type="ARBA" id="ARBA00005028"/>
    </source>
</evidence>
<accession>A0A926EF84</accession>
<feature type="binding site" evidence="8">
    <location>
        <begin position="80"/>
        <end position="81"/>
    </location>
    <ligand>
        <name>beta-D-galactose</name>
        <dbReference type="ChEBI" id="CHEBI:27667"/>
    </ligand>
</feature>
<dbReference type="PANTHER" id="PTHR10091:SF0">
    <property type="entry name" value="GALACTOSE MUTAROTASE"/>
    <property type="match status" value="1"/>
</dbReference>
<dbReference type="GO" id="GO:0006006">
    <property type="term" value="P:glucose metabolic process"/>
    <property type="evidence" value="ECO:0007669"/>
    <property type="project" value="TreeGrafter"/>
</dbReference>
<feature type="active site" description="Proton acceptor" evidence="6">
    <location>
        <position position="310"/>
    </location>
</feature>
<dbReference type="InterPro" id="IPR011013">
    <property type="entry name" value="Gal_mutarotase_sf_dom"/>
</dbReference>
<evidence type="ECO:0000256" key="4">
    <source>
        <dbReference type="ARBA" id="ARBA00023277"/>
    </source>
</evidence>
<dbReference type="InterPro" id="IPR014718">
    <property type="entry name" value="GH-type_carb-bd"/>
</dbReference>
<name>A0A926EF84_9FIRM</name>
<dbReference type="EMBL" id="JACRTC010000006">
    <property type="protein sequence ID" value="MBC8571074.1"/>
    <property type="molecule type" value="Genomic_DNA"/>
</dbReference>
<evidence type="ECO:0000313" key="9">
    <source>
        <dbReference type="EMBL" id="MBC8571074.1"/>
    </source>
</evidence>
<dbReference type="AlphaFoldDB" id="A0A926EF84"/>
<dbReference type="EC" id="5.1.3.3" evidence="5"/>
<evidence type="ECO:0000256" key="3">
    <source>
        <dbReference type="ARBA" id="ARBA00023235"/>
    </source>
</evidence>
<evidence type="ECO:0000256" key="5">
    <source>
        <dbReference type="PIRNR" id="PIRNR005096"/>
    </source>
</evidence>
<comment type="similarity">
    <text evidence="2 5">Belongs to the aldose epimerase family.</text>
</comment>
<keyword evidence="3 5" id="KW-0413">Isomerase</keyword>
<dbReference type="PIRSF" id="PIRSF005096">
    <property type="entry name" value="GALM"/>
    <property type="match status" value="1"/>
</dbReference>
<dbReference type="NCBIfam" id="NF008277">
    <property type="entry name" value="PRK11055.1"/>
    <property type="match status" value="1"/>
</dbReference>
<keyword evidence="10" id="KW-1185">Reference proteome</keyword>
<dbReference type="CDD" id="cd09019">
    <property type="entry name" value="galactose_mutarotase_like"/>
    <property type="match status" value="1"/>
</dbReference>
<reference evidence="9" key="1">
    <citation type="submission" date="2020-08" db="EMBL/GenBank/DDBJ databases">
        <title>Genome public.</title>
        <authorList>
            <person name="Liu C."/>
            <person name="Sun Q."/>
        </authorList>
    </citation>
    <scope>NUCLEOTIDE SEQUENCE</scope>
    <source>
        <strain evidence="9">NSJ-54</strain>
    </source>
</reference>
<dbReference type="Gene3D" id="2.70.98.10">
    <property type="match status" value="1"/>
</dbReference>
<dbReference type="RefSeq" id="WP_262398163.1">
    <property type="nucleotide sequence ID" value="NZ_JACRTC010000006.1"/>
</dbReference>
<dbReference type="Proteomes" id="UP000660861">
    <property type="component" value="Unassembled WGS sequence"/>
</dbReference>